<sequence>MERYTRQLKILSDEGQRKLKNSTVLIVGVGGLGSASSVYLAYSGIGKLLVVDKDKIEKSNLNRQILYKEEDVGKYKAIIAAERLREINKEIHVEPFVIDVNDENFEEIIKRADVVVDGLDNWKARLRVNKLAVRYLKPFVHAAVEEWYGQLFTVIPKKGPCLNCIFGETEETKKEIQVVPPLPGILGTMQAIEVIKIITGIGKVASDRIIYIDSKNLSIHEIQVTKDPNCKICSY</sequence>
<dbReference type="PANTHER" id="PTHR10953:SF102">
    <property type="entry name" value="ADENYLYLTRANSFERASE AND SULFURTRANSFERASE MOCS3"/>
    <property type="match status" value="1"/>
</dbReference>
<dbReference type="Gene3D" id="3.40.50.720">
    <property type="entry name" value="NAD(P)-binding Rossmann-like Domain"/>
    <property type="match status" value="1"/>
</dbReference>
<evidence type="ECO:0000313" key="4">
    <source>
        <dbReference type="EMBL" id="HEW64003.1"/>
    </source>
</evidence>
<gene>
    <name evidence="5" type="ORF">C0188_03160</name>
    <name evidence="4" type="ORF">ENO39_02970</name>
</gene>
<dbReference type="GO" id="GO:0005737">
    <property type="term" value="C:cytoplasm"/>
    <property type="evidence" value="ECO:0007669"/>
    <property type="project" value="TreeGrafter"/>
</dbReference>
<keyword evidence="5" id="KW-0548">Nucleotidyltransferase</keyword>
<dbReference type="CDD" id="cd00757">
    <property type="entry name" value="ThiF_MoeB_HesA_family"/>
    <property type="match status" value="1"/>
</dbReference>
<reference evidence="4" key="2">
    <citation type="journal article" date="2020" name="mSystems">
        <title>Genome- and Community-Level Interaction Insights into Carbon Utilization and Element Cycling Functions of Hydrothermarchaeota in Hydrothermal Sediment.</title>
        <authorList>
            <person name="Zhou Z."/>
            <person name="Liu Y."/>
            <person name="Xu W."/>
            <person name="Pan J."/>
            <person name="Luo Z.H."/>
            <person name="Li M."/>
        </authorList>
    </citation>
    <scope>NUCLEOTIDE SEQUENCE [LARGE SCALE GENOMIC DNA]</scope>
    <source>
        <strain evidence="4">SpSt-1261</strain>
    </source>
</reference>
<evidence type="ECO:0000259" key="3">
    <source>
        <dbReference type="Pfam" id="PF00899"/>
    </source>
</evidence>
<accession>A0A2J6N5R6</accession>
<keyword evidence="2" id="KW-0472">Membrane</keyword>
<dbReference type="PANTHER" id="PTHR10953">
    <property type="entry name" value="UBIQUITIN-ACTIVATING ENZYME E1"/>
    <property type="match status" value="1"/>
</dbReference>
<evidence type="ECO:0000256" key="1">
    <source>
        <dbReference type="ARBA" id="ARBA00009919"/>
    </source>
</evidence>
<evidence type="ECO:0000313" key="5">
    <source>
        <dbReference type="EMBL" id="PMB75406.1"/>
    </source>
</evidence>
<feature type="transmembrane region" description="Helical" evidence="2">
    <location>
        <begin position="21"/>
        <end position="42"/>
    </location>
</feature>
<dbReference type="InterPro" id="IPR045886">
    <property type="entry name" value="ThiF/MoeB/HesA"/>
</dbReference>
<keyword evidence="2" id="KW-0812">Transmembrane</keyword>
<evidence type="ECO:0000313" key="6">
    <source>
        <dbReference type="Proteomes" id="UP000237153"/>
    </source>
</evidence>
<dbReference type="Proteomes" id="UP000237153">
    <property type="component" value="Unassembled WGS sequence"/>
</dbReference>
<name>A0A2J6N5R6_9CREN</name>
<feature type="domain" description="THIF-type NAD/FAD binding fold" evidence="3">
    <location>
        <begin position="4"/>
        <end position="231"/>
    </location>
</feature>
<dbReference type="EMBL" id="DSFH01000044">
    <property type="protein sequence ID" value="HEW64003.1"/>
    <property type="molecule type" value="Genomic_DNA"/>
</dbReference>
<comment type="caution">
    <text evidence="5">The sequence shown here is derived from an EMBL/GenBank/DDBJ whole genome shotgun (WGS) entry which is preliminary data.</text>
</comment>
<dbReference type="EMBL" id="PNIM01000015">
    <property type="protein sequence ID" value="PMB75406.1"/>
    <property type="molecule type" value="Genomic_DNA"/>
</dbReference>
<dbReference type="AlphaFoldDB" id="A0A2J6N5R6"/>
<dbReference type="Pfam" id="PF00899">
    <property type="entry name" value="ThiF"/>
    <property type="match status" value="1"/>
</dbReference>
<keyword evidence="5" id="KW-0808">Transferase</keyword>
<dbReference type="GO" id="GO:0004792">
    <property type="term" value="F:thiosulfate-cyanide sulfurtransferase activity"/>
    <property type="evidence" value="ECO:0007669"/>
    <property type="project" value="TreeGrafter"/>
</dbReference>
<dbReference type="SUPFAM" id="SSF69572">
    <property type="entry name" value="Activating enzymes of the ubiquitin-like proteins"/>
    <property type="match status" value="1"/>
</dbReference>
<dbReference type="GO" id="GO:0008641">
    <property type="term" value="F:ubiquitin-like modifier activating enzyme activity"/>
    <property type="evidence" value="ECO:0007669"/>
    <property type="project" value="InterPro"/>
</dbReference>
<comment type="similarity">
    <text evidence="1">Belongs to the HesA/MoeB/ThiF family.</text>
</comment>
<protein>
    <submittedName>
        <fullName evidence="5">Adenylyltransferase</fullName>
    </submittedName>
    <submittedName>
        <fullName evidence="4">HesA/MoeB/ThiF family protein</fullName>
    </submittedName>
</protein>
<dbReference type="InterPro" id="IPR000594">
    <property type="entry name" value="ThiF_NAD_FAD-bd"/>
</dbReference>
<organism evidence="5 6">
    <name type="scientific">Fervidicoccus fontis</name>
    <dbReference type="NCBI Taxonomy" id="683846"/>
    <lineage>
        <taxon>Archaea</taxon>
        <taxon>Thermoproteota</taxon>
        <taxon>Thermoprotei</taxon>
        <taxon>Fervidicoccales</taxon>
        <taxon>Fervidicoccaceae</taxon>
        <taxon>Fervidicoccus</taxon>
    </lineage>
</organism>
<evidence type="ECO:0000256" key="2">
    <source>
        <dbReference type="SAM" id="Phobius"/>
    </source>
</evidence>
<proteinExistence type="inferred from homology"/>
<reference evidence="5 6" key="1">
    <citation type="submission" date="2018-01" db="EMBL/GenBank/DDBJ databases">
        <title>Metagenomic assembled genomes from two thermal pools in the Uzon Caldera, Kamchatka, Russia.</title>
        <authorList>
            <person name="Wilkins L."/>
            <person name="Ettinger C."/>
        </authorList>
    </citation>
    <scope>NUCLEOTIDE SEQUENCE [LARGE SCALE GENOMIC DNA]</scope>
    <source>
        <strain evidence="5">ZAV-06</strain>
    </source>
</reference>
<keyword evidence="2" id="KW-1133">Transmembrane helix</keyword>
<dbReference type="InterPro" id="IPR035985">
    <property type="entry name" value="Ubiquitin-activating_enz"/>
</dbReference>
<dbReference type="FunFam" id="3.40.50.720:FF:000080">
    <property type="entry name" value="Thiazole biosynthesis adenylyltransferase ThiF"/>
    <property type="match status" value="1"/>
</dbReference>
<dbReference type="Proteomes" id="UP000886076">
    <property type="component" value="Unassembled WGS sequence"/>
</dbReference>
<dbReference type="GO" id="GO:0016779">
    <property type="term" value="F:nucleotidyltransferase activity"/>
    <property type="evidence" value="ECO:0007669"/>
    <property type="project" value="UniProtKB-KW"/>
</dbReference>